<reference evidence="2 3" key="1">
    <citation type="journal article" date="2019" name="Int. J. Syst. Evol. Microbiol.">
        <title>The Global Catalogue of Microorganisms (GCM) 10K type strain sequencing project: providing services to taxonomists for standard genome sequencing and annotation.</title>
        <authorList>
            <consortium name="The Broad Institute Genomics Platform"/>
            <consortium name="The Broad Institute Genome Sequencing Center for Infectious Disease"/>
            <person name="Wu L."/>
            <person name="Ma J."/>
        </authorList>
    </citation>
    <scope>NUCLEOTIDE SEQUENCE [LARGE SCALE GENOMIC DNA]</scope>
    <source>
        <strain evidence="2 3">JCM 6924</strain>
    </source>
</reference>
<keyword evidence="3" id="KW-1185">Reference proteome</keyword>
<organism evidence="2 3">
    <name type="scientific">Streptomyces levis</name>
    <dbReference type="NCBI Taxonomy" id="285566"/>
    <lineage>
        <taxon>Bacteria</taxon>
        <taxon>Bacillati</taxon>
        <taxon>Actinomycetota</taxon>
        <taxon>Actinomycetes</taxon>
        <taxon>Kitasatosporales</taxon>
        <taxon>Streptomycetaceae</taxon>
        <taxon>Streptomyces</taxon>
    </lineage>
</organism>
<evidence type="ECO:0000313" key="2">
    <source>
        <dbReference type="EMBL" id="GAA2535832.1"/>
    </source>
</evidence>
<feature type="region of interest" description="Disordered" evidence="1">
    <location>
        <begin position="1"/>
        <end position="66"/>
    </location>
</feature>
<dbReference type="Proteomes" id="UP001501095">
    <property type="component" value="Unassembled WGS sequence"/>
</dbReference>
<comment type="caution">
    <text evidence="2">The sequence shown here is derived from an EMBL/GenBank/DDBJ whole genome shotgun (WGS) entry which is preliminary data.</text>
</comment>
<gene>
    <name evidence="2" type="ORF">GCM10010423_35750</name>
</gene>
<evidence type="ECO:0000256" key="1">
    <source>
        <dbReference type="SAM" id="MobiDB-lite"/>
    </source>
</evidence>
<accession>A0ABN3NTF0</accession>
<dbReference type="EMBL" id="BAAATM010000012">
    <property type="protein sequence ID" value="GAA2535832.1"/>
    <property type="molecule type" value="Genomic_DNA"/>
</dbReference>
<sequence>MVSTASTPAPKAAFPAAERRGRGAFGRPAPDSADMESPLPVWGPLEDSGRWGTGRAQRTRSERSHPALIAENRWNLSSAPGWG</sequence>
<protein>
    <submittedName>
        <fullName evidence="2">Uncharacterized protein</fullName>
    </submittedName>
</protein>
<evidence type="ECO:0000313" key="3">
    <source>
        <dbReference type="Proteomes" id="UP001501095"/>
    </source>
</evidence>
<name>A0ABN3NTF0_9ACTN</name>
<proteinExistence type="predicted"/>